<accession>A0A4Q9VTC0</accession>
<protein>
    <submittedName>
        <fullName evidence="1">Transglutaminase</fullName>
    </submittedName>
</protein>
<sequence>MLARLPETTNALPVGDARPVWGWVDFCRRYARECDGPRLAARDIRLDAAAWAVLVDVNRSVNAAIEPVTDMEHWGVPDRWDLPTDGRGDCEDYVLLKRKMLIERGFPRQALLVTVVIDTHGDGHAVLTARTDHGDFVLDNMRDDLLAWVRTGYRFVKRQSQEDPNRWVALDDGVQSPAMVSTH</sequence>
<dbReference type="Pfam" id="PF06035">
    <property type="entry name" value="Peptidase_C93"/>
    <property type="match status" value="1"/>
</dbReference>
<reference evidence="1 2" key="1">
    <citation type="submission" date="2019-02" db="EMBL/GenBank/DDBJ databases">
        <title>Siculibacillus lacustris gen. nov., sp. nov., a new rosette-forming bacterium isolated from a freshwater crater lake (Lake St. Ana, Romania).</title>
        <authorList>
            <person name="Felfoldi T."/>
            <person name="Marton Z."/>
            <person name="Szabo A."/>
            <person name="Mentes A."/>
            <person name="Boka K."/>
            <person name="Marialigeti K."/>
            <person name="Mathe I."/>
            <person name="Koncz M."/>
            <person name="Schumann P."/>
            <person name="Toth E."/>
        </authorList>
    </citation>
    <scope>NUCLEOTIDE SEQUENCE [LARGE SCALE GENOMIC DNA]</scope>
    <source>
        <strain evidence="1 2">SA-279</strain>
    </source>
</reference>
<dbReference type="EMBL" id="SJFN01000008">
    <property type="protein sequence ID" value="TBW39312.1"/>
    <property type="molecule type" value="Genomic_DNA"/>
</dbReference>
<evidence type="ECO:0000313" key="1">
    <source>
        <dbReference type="EMBL" id="TBW39312.1"/>
    </source>
</evidence>
<comment type="caution">
    <text evidence="1">The sequence shown here is derived from an EMBL/GenBank/DDBJ whole genome shotgun (WGS) entry which is preliminary data.</text>
</comment>
<proteinExistence type="predicted"/>
<organism evidence="1 2">
    <name type="scientific">Siculibacillus lacustris</name>
    <dbReference type="NCBI Taxonomy" id="1549641"/>
    <lineage>
        <taxon>Bacteria</taxon>
        <taxon>Pseudomonadati</taxon>
        <taxon>Pseudomonadota</taxon>
        <taxon>Alphaproteobacteria</taxon>
        <taxon>Hyphomicrobiales</taxon>
        <taxon>Ancalomicrobiaceae</taxon>
        <taxon>Siculibacillus</taxon>
    </lineage>
</organism>
<dbReference type="PANTHER" id="PTHR39327">
    <property type="match status" value="1"/>
</dbReference>
<name>A0A4Q9VTC0_9HYPH</name>
<dbReference type="OrthoDB" id="7206808at2"/>
<dbReference type="InterPro" id="IPR010319">
    <property type="entry name" value="Transglutaminase-like_Cys_pept"/>
</dbReference>
<dbReference type="AlphaFoldDB" id="A0A4Q9VTC0"/>
<dbReference type="PANTHER" id="PTHR39327:SF1">
    <property type="entry name" value="BLR5470 PROTEIN"/>
    <property type="match status" value="1"/>
</dbReference>
<gene>
    <name evidence="1" type="ORF">EYW49_07265</name>
</gene>
<dbReference type="Gene3D" id="3.10.620.30">
    <property type="match status" value="1"/>
</dbReference>
<dbReference type="Proteomes" id="UP000292781">
    <property type="component" value="Unassembled WGS sequence"/>
</dbReference>
<keyword evidence="2" id="KW-1185">Reference proteome</keyword>
<evidence type="ECO:0000313" key="2">
    <source>
        <dbReference type="Proteomes" id="UP000292781"/>
    </source>
</evidence>